<dbReference type="Pfam" id="PF22932">
    <property type="entry name" value="Ubiq_DUF_assoc"/>
    <property type="match status" value="1"/>
</dbReference>
<dbReference type="SUPFAM" id="SSF50405">
    <property type="entry name" value="Actin-crosslinking proteins"/>
    <property type="match status" value="1"/>
</dbReference>
<accession>A0A5D2C3W2</accession>
<dbReference type="Proteomes" id="UP000323506">
    <property type="component" value="Chromosome D07"/>
</dbReference>
<evidence type="ECO:0000313" key="4">
    <source>
        <dbReference type="EMBL" id="TYG62832.1"/>
    </source>
</evidence>
<proteinExistence type="predicted"/>
<feature type="domain" description="DUF569" evidence="3">
    <location>
        <begin position="266"/>
        <end position="344"/>
    </location>
</feature>
<dbReference type="InterPro" id="IPR054726">
    <property type="entry name" value="Ubiq_DUF569-assoc"/>
</dbReference>
<dbReference type="PANTHER" id="PTHR31205">
    <property type="entry name" value="ACTIN CROSS-LINKING PROTEIN (DUF569)"/>
    <property type="match status" value="1"/>
</dbReference>
<dbReference type="FunFam" id="2.80.10.50:FF:000067">
    <property type="entry name" value="BnaC05g19630D protein"/>
    <property type="match status" value="1"/>
</dbReference>
<sequence length="357" mass="40082">MELDEVMEKVKKAGERLGYEMKKCKKEVPELGERKGGVDGGSGRDCRVIFFVGVVAMEIFQKASVVRLCSHHDKYLIAENDQETVGQDRDGSSRNSRWAVEFVDSSPIHIRLKSCFGKYLTASNMPLLIGMRGKKVLQTLPRRLDSSVEWEPIREGVQVRFMTRYGRYLRANAKLPPWRGHITHDIPHRSVTQDWILWTVDVMVHKPRALLPPPPLETTTSEQCSDNEEDNNSNSDDPGSPSEISLRGPGLESGDSTKGSPSAFEGRKIRYEVVDENGDVDKKIGERTFTFKGSGVEELKKILKVETGVNEDIWICSRNPLNGKLSPLRLHLPPNNAAVHVIVVPQSSKVANELENR</sequence>
<dbReference type="CDD" id="cd23340">
    <property type="entry name" value="beta-trefoil_FSCN_ACP-like"/>
    <property type="match status" value="1"/>
</dbReference>
<dbReference type="Pfam" id="PF04601">
    <property type="entry name" value="DUF569"/>
    <property type="match status" value="1"/>
</dbReference>
<name>A0A5D2C3W2_GOSDA</name>
<dbReference type="AlphaFoldDB" id="A0A5D2C3W2"/>
<reference evidence="4 5" key="1">
    <citation type="submission" date="2019-06" db="EMBL/GenBank/DDBJ databases">
        <title>WGS assembly of Gossypium darwinii.</title>
        <authorList>
            <person name="Chen Z.J."/>
            <person name="Sreedasyam A."/>
            <person name="Ando A."/>
            <person name="Song Q."/>
            <person name="De L."/>
            <person name="Hulse-Kemp A."/>
            <person name="Ding M."/>
            <person name="Ye W."/>
            <person name="Kirkbride R."/>
            <person name="Jenkins J."/>
            <person name="Plott C."/>
            <person name="Lovell J."/>
            <person name="Lin Y.-M."/>
            <person name="Vaughn R."/>
            <person name="Liu B."/>
            <person name="Li W."/>
            <person name="Simpson S."/>
            <person name="Scheffler B."/>
            <person name="Saski C."/>
            <person name="Grover C."/>
            <person name="Hu G."/>
            <person name="Conover J."/>
            <person name="Carlson J."/>
            <person name="Shu S."/>
            <person name="Boston L."/>
            <person name="Williams M."/>
            <person name="Peterson D."/>
            <person name="Mcgee K."/>
            <person name="Jones D."/>
            <person name="Wendel J."/>
            <person name="Stelly D."/>
            <person name="Grimwood J."/>
            <person name="Schmutz J."/>
        </authorList>
    </citation>
    <scope>NUCLEOTIDE SEQUENCE [LARGE SCALE GENOMIC DNA]</scope>
    <source>
        <strain evidence="4">1808015.09</strain>
    </source>
</reference>
<dbReference type="EMBL" id="CM017707">
    <property type="protein sequence ID" value="TYG62832.1"/>
    <property type="molecule type" value="Genomic_DNA"/>
</dbReference>
<dbReference type="Gene3D" id="2.80.10.50">
    <property type="match status" value="1"/>
</dbReference>
<evidence type="ECO:0000259" key="2">
    <source>
        <dbReference type="Pfam" id="PF04601"/>
    </source>
</evidence>
<evidence type="ECO:0000259" key="3">
    <source>
        <dbReference type="Pfam" id="PF22932"/>
    </source>
</evidence>
<gene>
    <name evidence="4" type="ORF">ES288_D07G263700v1</name>
</gene>
<dbReference type="PANTHER" id="PTHR31205:SF77">
    <property type="entry name" value="CROSS-LINKING PROTEIN, PUTATIVE (DUF569)-RELATED"/>
    <property type="match status" value="1"/>
</dbReference>
<dbReference type="InterPro" id="IPR007679">
    <property type="entry name" value="DUF569"/>
</dbReference>
<evidence type="ECO:0000313" key="5">
    <source>
        <dbReference type="Proteomes" id="UP000323506"/>
    </source>
</evidence>
<keyword evidence="5" id="KW-1185">Reference proteome</keyword>
<organism evidence="4 5">
    <name type="scientific">Gossypium darwinii</name>
    <name type="common">Darwin's cotton</name>
    <name type="synonym">Gossypium barbadense var. darwinii</name>
    <dbReference type="NCBI Taxonomy" id="34276"/>
    <lineage>
        <taxon>Eukaryota</taxon>
        <taxon>Viridiplantae</taxon>
        <taxon>Streptophyta</taxon>
        <taxon>Embryophyta</taxon>
        <taxon>Tracheophyta</taxon>
        <taxon>Spermatophyta</taxon>
        <taxon>Magnoliopsida</taxon>
        <taxon>eudicotyledons</taxon>
        <taxon>Gunneridae</taxon>
        <taxon>Pentapetalae</taxon>
        <taxon>rosids</taxon>
        <taxon>malvids</taxon>
        <taxon>Malvales</taxon>
        <taxon>Malvaceae</taxon>
        <taxon>Malvoideae</taxon>
        <taxon>Gossypium</taxon>
    </lineage>
</organism>
<feature type="domain" description="DUF569" evidence="2">
    <location>
        <begin position="57"/>
        <end position="198"/>
    </location>
</feature>
<feature type="region of interest" description="Disordered" evidence="1">
    <location>
        <begin position="209"/>
        <end position="264"/>
    </location>
</feature>
<feature type="compositionally biased region" description="Low complexity" evidence="1">
    <location>
        <begin position="232"/>
        <end position="243"/>
    </location>
</feature>
<evidence type="ECO:0000256" key="1">
    <source>
        <dbReference type="SAM" id="MobiDB-lite"/>
    </source>
</evidence>
<dbReference type="InterPro" id="IPR008999">
    <property type="entry name" value="Actin-crosslinking"/>
</dbReference>
<protein>
    <submittedName>
        <fullName evidence="4">Uncharacterized protein</fullName>
    </submittedName>
</protein>